<accession>A0A2C5ZEC3</accession>
<feature type="compositionally biased region" description="Pro residues" evidence="1">
    <location>
        <begin position="195"/>
        <end position="205"/>
    </location>
</feature>
<dbReference type="EMBL" id="NJES01000087">
    <property type="protein sequence ID" value="PHH78223.1"/>
    <property type="molecule type" value="Genomic_DNA"/>
</dbReference>
<evidence type="ECO:0000313" key="3">
    <source>
        <dbReference type="Proteomes" id="UP000226431"/>
    </source>
</evidence>
<proteinExistence type="predicted"/>
<keyword evidence="3" id="KW-1185">Reference proteome</keyword>
<organism evidence="2 3">
    <name type="scientific">Ophiocordyceps camponoti-rufipedis</name>
    <dbReference type="NCBI Taxonomy" id="2004952"/>
    <lineage>
        <taxon>Eukaryota</taxon>
        <taxon>Fungi</taxon>
        <taxon>Dikarya</taxon>
        <taxon>Ascomycota</taxon>
        <taxon>Pezizomycotina</taxon>
        <taxon>Sordariomycetes</taxon>
        <taxon>Hypocreomycetidae</taxon>
        <taxon>Hypocreales</taxon>
        <taxon>Ophiocordycipitaceae</taxon>
        <taxon>Ophiocordyceps</taxon>
    </lineage>
</organism>
<dbReference type="AlphaFoldDB" id="A0A2C5ZEC3"/>
<dbReference type="Proteomes" id="UP000226431">
    <property type="component" value="Unassembled WGS sequence"/>
</dbReference>
<sequence>MLPDPTASDTMPPAIERLALHLPWRPLWSQGATTSRPVDACLQDHTYALRRGPIAAAFREVHASMNGTDYRPRVELVMRSYFCGPTANQTCASQVEQIMNRAESRVGHVGQQGLQPSQGTDLLFAALVESDLLPAPEMMDHDGGSSGEGTESRVEPPLPEEEPETQVEPPLPQEQPESRPEPPLPQQQPESQIEPPLPQQQPQIPPAGSHPLGHQGAGQADEFMRDLPDVLQPSENVCHAATNVNSSCEDRSPRESVARVVVEAEMASNDGRELSTDWASLLQIQRDPWVEIALLALMGNMANGNDKSLPKRGEPSYSPAVVKAKFCKRFSDWTEETCHAAVKKSPKAPAVTTSPTIPAATTSPTAPAAMPKCPVGEVKVRFKISDGWLSGTVNTVRFAINGNTEAVYQVPISLPGREYEQILTKEQLERRGLKSIASFYSIQISNVAGVGLFSVDLDYAAIHVKCADSGVEWKAVKTLYGSVGTGSIWSPEIAAGDWEVHK</sequence>
<evidence type="ECO:0000313" key="2">
    <source>
        <dbReference type="EMBL" id="PHH78223.1"/>
    </source>
</evidence>
<comment type="caution">
    <text evidence="2">The sequence shown here is derived from an EMBL/GenBank/DDBJ whole genome shotgun (WGS) entry which is preliminary data.</text>
</comment>
<feature type="region of interest" description="Disordered" evidence="1">
    <location>
        <begin position="135"/>
        <end position="218"/>
    </location>
</feature>
<protein>
    <submittedName>
        <fullName evidence="2">Uncharacterized protein</fullName>
    </submittedName>
</protein>
<name>A0A2C5ZEC3_9HYPO</name>
<evidence type="ECO:0000256" key="1">
    <source>
        <dbReference type="SAM" id="MobiDB-lite"/>
    </source>
</evidence>
<gene>
    <name evidence="2" type="ORF">CDD80_7177</name>
</gene>
<reference evidence="2 3" key="1">
    <citation type="submission" date="2017-06" db="EMBL/GenBank/DDBJ databases">
        <title>Ant-infecting Ophiocordyceps genomes reveal a high diversity of potential behavioral manipulation genes and a possible major role for enterotoxins.</title>
        <authorList>
            <person name="De Bekker C."/>
            <person name="Evans H.C."/>
            <person name="Brachmann A."/>
            <person name="Hughes D.P."/>
        </authorList>
    </citation>
    <scope>NUCLEOTIDE SEQUENCE [LARGE SCALE GENOMIC DNA]</scope>
    <source>
        <strain evidence="2 3">Map16</strain>
    </source>
</reference>
<feature type="region of interest" description="Disordered" evidence="1">
    <location>
        <begin position="348"/>
        <end position="368"/>
    </location>
</feature>